<gene>
    <name evidence="2" type="ORF">IAR55_004525</name>
</gene>
<reference evidence="2 3" key="1">
    <citation type="journal article" date="2024" name="bioRxiv">
        <title>Comparative genomics of Cryptococcus and Kwoniella reveals pathogenesis evolution and contrasting karyotype dynamics via intercentromeric recombination or chromosome fusion.</title>
        <authorList>
            <person name="Coelho M.A."/>
            <person name="David-Palma M."/>
            <person name="Shea T."/>
            <person name="Bowers K."/>
            <person name="McGinley-Smith S."/>
            <person name="Mohammad A.W."/>
            <person name="Gnirke A."/>
            <person name="Yurkov A.M."/>
            <person name="Nowrousian M."/>
            <person name="Sun S."/>
            <person name="Cuomo C.A."/>
            <person name="Heitman J."/>
        </authorList>
    </citation>
    <scope>NUCLEOTIDE SEQUENCE [LARGE SCALE GENOMIC DNA]</scope>
    <source>
        <strain evidence="2 3">CBS 13917</strain>
    </source>
</reference>
<evidence type="ECO:0000313" key="3">
    <source>
        <dbReference type="Proteomes" id="UP001388673"/>
    </source>
</evidence>
<feature type="compositionally biased region" description="Polar residues" evidence="1">
    <location>
        <begin position="87"/>
        <end position="96"/>
    </location>
</feature>
<dbReference type="GeneID" id="92181783"/>
<dbReference type="Proteomes" id="UP001388673">
    <property type="component" value="Unassembled WGS sequence"/>
</dbReference>
<protein>
    <recommendedName>
        <fullName evidence="4">ABC transmembrane type-1 domain-containing protein</fullName>
    </recommendedName>
</protein>
<dbReference type="RefSeq" id="XP_066802037.1">
    <property type="nucleotide sequence ID" value="XM_066947623.1"/>
</dbReference>
<dbReference type="KEGG" id="kne:92181783"/>
<organism evidence="2 3">
    <name type="scientific">Kwoniella newhampshirensis</name>
    <dbReference type="NCBI Taxonomy" id="1651941"/>
    <lineage>
        <taxon>Eukaryota</taxon>
        <taxon>Fungi</taxon>
        <taxon>Dikarya</taxon>
        <taxon>Basidiomycota</taxon>
        <taxon>Agaricomycotina</taxon>
        <taxon>Tremellomycetes</taxon>
        <taxon>Tremellales</taxon>
        <taxon>Cryptococcaceae</taxon>
        <taxon>Kwoniella</taxon>
    </lineage>
</organism>
<evidence type="ECO:0008006" key="4">
    <source>
        <dbReference type="Google" id="ProtNLM"/>
    </source>
</evidence>
<accession>A0AAW0YY16</accession>
<feature type="compositionally biased region" description="Polar residues" evidence="1">
    <location>
        <begin position="19"/>
        <end position="38"/>
    </location>
</feature>
<feature type="region of interest" description="Disordered" evidence="1">
    <location>
        <begin position="1"/>
        <end position="96"/>
    </location>
</feature>
<proteinExistence type="predicted"/>
<keyword evidence="3" id="KW-1185">Reference proteome</keyword>
<sequence length="218" mass="22611">MTSPPPLPPKDSKSPFGISGQTSSRISLGSHQSKSTSPGDFGSTKESGGNKVKDFFSGLKTEVSETSSSGLRTPTPGVRQQDDDANTDVTIIPPTSSLPLTERGKLKVTVNPSVIQEAGAAPKSATSMTSTRSPLVYDIDPYRQAVIIAQKKVDRLGTITLALKGITVGATAASAILPGVSLAVSLIEQMMSSAHKVLVGRVAALRLVERSAAVLEAV</sequence>
<evidence type="ECO:0000256" key="1">
    <source>
        <dbReference type="SAM" id="MobiDB-lite"/>
    </source>
</evidence>
<comment type="caution">
    <text evidence="2">The sequence shown here is derived from an EMBL/GenBank/DDBJ whole genome shotgun (WGS) entry which is preliminary data.</text>
</comment>
<dbReference type="EMBL" id="JBCAWK010000008">
    <property type="protein sequence ID" value="KAK8850606.1"/>
    <property type="molecule type" value="Genomic_DNA"/>
</dbReference>
<dbReference type="AlphaFoldDB" id="A0AAW0YY16"/>
<evidence type="ECO:0000313" key="2">
    <source>
        <dbReference type="EMBL" id="KAK8850606.1"/>
    </source>
</evidence>
<name>A0AAW0YY16_9TREE</name>